<organism evidence="3 4">
    <name type="scientific">Owenia fusiformis</name>
    <name type="common">Polychaete worm</name>
    <dbReference type="NCBI Taxonomy" id="6347"/>
    <lineage>
        <taxon>Eukaryota</taxon>
        <taxon>Metazoa</taxon>
        <taxon>Spiralia</taxon>
        <taxon>Lophotrochozoa</taxon>
        <taxon>Annelida</taxon>
        <taxon>Polychaeta</taxon>
        <taxon>Sedentaria</taxon>
        <taxon>Canalipalpata</taxon>
        <taxon>Sabellida</taxon>
        <taxon>Oweniida</taxon>
        <taxon>Oweniidae</taxon>
        <taxon>Owenia</taxon>
    </lineage>
</organism>
<feature type="compositionally biased region" description="Pro residues" evidence="1">
    <location>
        <begin position="448"/>
        <end position="461"/>
    </location>
</feature>
<dbReference type="GO" id="GO:0005576">
    <property type="term" value="C:extracellular region"/>
    <property type="evidence" value="ECO:0007669"/>
    <property type="project" value="InterPro"/>
</dbReference>
<feature type="domain" description="Chitin-binding type-2" evidence="2">
    <location>
        <begin position="41"/>
        <end position="103"/>
    </location>
</feature>
<dbReference type="AlphaFoldDB" id="A0A8S4NDN3"/>
<dbReference type="Proteomes" id="UP000749559">
    <property type="component" value="Unassembled WGS sequence"/>
</dbReference>
<protein>
    <recommendedName>
        <fullName evidence="2">Chitin-binding type-2 domain-containing protein</fullName>
    </recommendedName>
</protein>
<gene>
    <name evidence="3" type="ORF">OFUS_LOCUS6410</name>
</gene>
<dbReference type="Gene3D" id="2.170.140.10">
    <property type="entry name" value="Chitin binding domain"/>
    <property type="match status" value="1"/>
</dbReference>
<evidence type="ECO:0000313" key="3">
    <source>
        <dbReference type="EMBL" id="CAH1779613.1"/>
    </source>
</evidence>
<dbReference type="GO" id="GO:0008061">
    <property type="term" value="F:chitin binding"/>
    <property type="evidence" value="ECO:0007669"/>
    <property type="project" value="InterPro"/>
</dbReference>
<dbReference type="InterPro" id="IPR036508">
    <property type="entry name" value="Chitin-bd_dom_sf"/>
</dbReference>
<proteinExistence type="predicted"/>
<dbReference type="Pfam" id="PF01607">
    <property type="entry name" value="CBM_14"/>
    <property type="match status" value="1"/>
</dbReference>
<keyword evidence="4" id="KW-1185">Reference proteome</keyword>
<dbReference type="InterPro" id="IPR013320">
    <property type="entry name" value="ConA-like_dom_sf"/>
</dbReference>
<evidence type="ECO:0000259" key="2">
    <source>
        <dbReference type="PROSITE" id="PS50940"/>
    </source>
</evidence>
<feature type="region of interest" description="Disordered" evidence="1">
    <location>
        <begin position="434"/>
        <end position="461"/>
    </location>
</feature>
<sequence length="461" mass="50420">MTCLGMRCLETSKNNIGPRSKEKSLIHNVTVQPDDLAAFCEEKCEGLPGGGYFADPNNCCAYIACKPLGFTYAGFNQTCMYPLVWNQDQGTCDFAFHVDGCDESCHGDPNPWTVPVPTDVLTEDDCVRYGNIYTKHPTNPQLYYVDHYGIDPNNSRHASCPPDFEFSLDECRCVGMNGPCPCDCIFCLPFENDKVRDIVNRNFVAHEGVRINSYAAQNAGDSPGHFGCLGGDDSYIEFPVFENMYYGSKFSINFFFYPIVDNLPAGSDIELDSIQGLFTNGGCGEPGSIELYLLGSYLYLNFRTENGELENYIVQYPEDPAADPVVYSNQRILNRQHHDITVVYCDGELKVCVNNKSCVVIDESVGLGGNVLSTDHPLTIGKFNDIEGTSAKACIDNMSVCRDCWTDEQIKGVQAFNESAVMCVAADMDDITLPGGGSLPPSASDPAGPAPPLPPPPPGKK</sequence>
<dbReference type="SUPFAM" id="SSF49899">
    <property type="entry name" value="Concanavalin A-like lectins/glucanases"/>
    <property type="match status" value="1"/>
</dbReference>
<dbReference type="EMBL" id="CAIIXF020000003">
    <property type="protein sequence ID" value="CAH1779613.1"/>
    <property type="molecule type" value="Genomic_DNA"/>
</dbReference>
<evidence type="ECO:0000313" key="4">
    <source>
        <dbReference type="Proteomes" id="UP000749559"/>
    </source>
</evidence>
<comment type="caution">
    <text evidence="3">The sequence shown here is derived from an EMBL/GenBank/DDBJ whole genome shotgun (WGS) entry which is preliminary data.</text>
</comment>
<dbReference type="SUPFAM" id="SSF57625">
    <property type="entry name" value="Invertebrate chitin-binding proteins"/>
    <property type="match status" value="1"/>
</dbReference>
<evidence type="ECO:0000256" key="1">
    <source>
        <dbReference type="SAM" id="MobiDB-lite"/>
    </source>
</evidence>
<dbReference type="PROSITE" id="PS50940">
    <property type="entry name" value="CHIT_BIND_II"/>
    <property type="match status" value="1"/>
</dbReference>
<name>A0A8S4NDN3_OWEFU</name>
<dbReference type="SMART" id="SM00494">
    <property type="entry name" value="ChtBD2"/>
    <property type="match status" value="1"/>
</dbReference>
<accession>A0A8S4NDN3</accession>
<reference evidence="3" key="1">
    <citation type="submission" date="2022-03" db="EMBL/GenBank/DDBJ databases">
        <authorList>
            <person name="Martin C."/>
        </authorList>
    </citation>
    <scope>NUCLEOTIDE SEQUENCE</scope>
</reference>
<dbReference type="InterPro" id="IPR002557">
    <property type="entry name" value="Chitin-bd_dom"/>
</dbReference>
<dbReference type="Gene3D" id="2.60.120.200">
    <property type="match status" value="1"/>
</dbReference>
<dbReference type="OrthoDB" id="76388at2759"/>